<feature type="compositionally biased region" description="Pro residues" evidence="23">
    <location>
        <begin position="2101"/>
        <end position="2126"/>
    </location>
</feature>
<dbReference type="SMART" id="SM00551">
    <property type="entry name" value="ZnF_TAZ"/>
    <property type="match status" value="2"/>
</dbReference>
<evidence type="ECO:0000256" key="11">
    <source>
        <dbReference type="ARBA" id="ARBA00022843"/>
    </source>
</evidence>
<dbReference type="FunFam" id="1.20.1020.10:FF:000002">
    <property type="entry name" value="E1A binding protein p300"/>
    <property type="match status" value="1"/>
</dbReference>
<dbReference type="FunFam" id="3.30.60.90:FF:000003">
    <property type="entry name" value="E1A binding protein p300"/>
    <property type="match status" value="1"/>
</dbReference>
<dbReference type="GO" id="GO:0030511">
    <property type="term" value="P:positive regulation of transforming growth factor beta receptor signaling pathway"/>
    <property type="evidence" value="ECO:0007669"/>
    <property type="project" value="Ensembl"/>
</dbReference>
<feature type="region of interest" description="Disordered" evidence="23">
    <location>
        <begin position="110"/>
        <end position="141"/>
    </location>
</feature>
<keyword evidence="10 21" id="KW-0862">Zinc</keyword>
<evidence type="ECO:0000256" key="3">
    <source>
        <dbReference type="ARBA" id="ARBA00022481"/>
    </source>
</evidence>
<dbReference type="GO" id="GO:0007259">
    <property type="term" value="P:cell surface receptor signaling pathway via JAK-STAT"/>
    <property type="evidence" value="ECO:0007669"/>
    <property type="project" value="Ensembl"/>
</dbReference>
<dbReference type="GO" id="GO:1904515">
    <property type="term" value="P:positive regulation of TORC2 signaling"/>
    <property type="evidence" value="ECO:0007669"/>
    <property type="project" value="Ensembl"/>
</dbReference>
<feature type="compositionally biased region" description="Low complexity" evidence="23">
    <location>
        <begin position="1777"/>
        <end position="1794"/>
    </location>
</feature>
<dbReference type="Pfam" id="PF02135">
    <property type="entry name" value="zf-TAZ"/>
    <property type="match status" value="2"/>
</dbReference>
<dbReference type="CDD" id="cd15646">
    <property type="entry name" value="PHD_p300"/>
    <property type="match status" value="1"/>
</dbReference>
<feature type="compositionally biased region" description="Pro residues" evidence="23">
    <location>
        <begin position="1694"/>
        <end position="1711"/>
    </location>
</feature>
<feature type="compositionally biased region" description="Pro residues" evidence="23">
    <location>
        <begin position="1653"/>
        <end position="1674"/>
    </location>
</feature>
<keyword evidence="3" id="KW-0488">Methylation</keyword>
<dbReference type="InterPro" id="IPR009110">
    <property type="entry name" value="Nuc_rcpt_coact"/>
</dbReference>
<dbReference type="SMART" id="SM00291">
    <property type="entry name" value="ZnF_ZZ"/>
    <property type="match status" value="1"/>
</dbReference>
<feature type="compositionally biased region" description="Low complexity" evidence="23">
    <location>
        <begin position="1884"/>
        <end position="1899"/>
    </location>
</feature>
<feature type="compositionally biased region" description="Low complexity" evidence="23">
    <location>
        <begin position="1643"/>
        <end position="1652"/>
    </location>
</feature>
<evidence type="ECO:0000256" key="1">
    <source>
        <dbReference type="ARBA" id="ARBA00004123"/>
    </source>
</evidence>
<dbReference type="SUPFAM" id="SSF57933">
    <property type="entry name" value="TAZ domain"/>
    <property type="match status" value="2"/>
</dbReference>
<dbReference type="GO" id="GO:0005654">
    <property type="term" value="C:nucleoplasm"/>
    <property type="evidence" value="ECO:0007669"/>
    <property type="project" value="Ensembl"/>
</dbReference>
<dbReference type="GO" id="GO:0120301">
    <property type="term" value="F:histone lactyltransferase (CoA-dependent) activity"/>
    <property type="evidence" value="ECO:0007669"/>
    <property type="project" value="Ensembl"/>
</dbReference>
<feature type="region of interest" description="Disordered" evidence="23">
    <location>
        <begin position="541"/>
        <end position="837"/>
    </location>
</feature>
<dbReference type="GO" id="GO:0008610">
    <property type="term" value="P:lipid biosynthetic process"/>
    <property type="evidence" value="ECO:0007669"/>
    <property type="project" value="Ensembl"/>
</dbReference>
<keyword evidence="16" id="KW-0804">Transcription</keyword>
<dbReference type="GO" id="GO:0003684">
    <property type="term" value="F:damaged DNA binding"/>
    <property type="evidence" value="ECO:0007669"/>
    <property type="project" value="Ensembl"/>
</dbReference>
<dbReference type="InterPro" id="IPR014744">
    <property type="entry name" value="Nuc_rcpt_coact_CREBbp"/>
</dbReference>
<feature type="compositionally biased region" description="Acidic residues" evidence="23">
    <location>
        <begin position="772"/>
        <end position="784"/>
    </location>
</feature>
<feature type="region of interest" description="Disordered" evidence="23">
    <location>
        <begin position="458"/>
        <end position="498"/>
    </location>
</feature>
<evidence type="ECO:0000256" key="20">
    <source>
        <dbReference type="PROSITE-ProRule" id="PRU00035"/>
    </source>
</evidence>
<dbReference type="GO" id="GO:0006094">
    <property type="term" value="P:gluconeogenesis"/>
    <property type="evidence" value="ECO:0007669"/>
    <property type="project" value="Ensembl"/>
</dbReference>
<dbReference type="GO" id="GO:0060765">
    <property type="term" value="P:regulation of androgen receptor signaling pathway"/>
    <property type="evidence" value="ECO:0007669"/>
    <property type="project" value="Ensembl"/>
</dbReference>
<gene>
    <name evidence="28" type="primary">EP300</name>
</gene>
<dbReference type="GO" id="GO:0010507">
    <property type="term" value="P:negative regulation of autophagy"/>
    <property type="evidence" value="ECO:0007669"/>
    <property type="project" value="Ensembl"/>
</dbReference>
<feature type="compositionally biased region" description="Low complexity" evidence="23">
    <location>
        <begin position="2127"/>
        <end position="2139"/>
    </location>
</feature>
<dbReference type="PROSITE" id="PS50135">
    <property type="entry name" value="ZF_ZZ_2"/>
    <property type="match status" value="1"/>
</dbReference>
<feature type="compositionally biased region" description="Pro residues" evidence="23">
    <location>
        <begin position="714"/>
        <end position="724"/>
    </location>
</feature>
<feature type="compositionally biased region" description="Low complexity" evidence="23">
    <location>
        <begin position="544"/>
        <end position="561"/>
    </location>
</feature>
<keyword evidence="14" id="KW-0090">Biological rhythms</keyword>
<dbReference type="GO" id="GO:0051059">
    <property type="term" value="F:NF-kappaB binding"/>
    <property type="evidence" value="ECO:0007669"/>
    <property type="project" value="Ensembl"/>
</dbReference>
<feature type="compositionally biased region" description="Pro residues" evidence="23">
    <location>
        <begin position="649"/>
        <end position="658"/>
    </location>
</feature>
<reference evidence="28" key="2">
    <citation type="submission" date="2025-08" db="UniProtKB">
        <authorList>
            <consortium name="Ensembl"/>
        </authorList>
    </citation>
    <scope>IDENTIFICATION</scope>
</reference>
<dbReference type="PANTHER" id="PTHR13808:SF29">
    <property type="entry name" value="HISTONE ACETYLTRANSFERASE P300"/>
    <property type="match status" value="1"/>
</dbReference>
<dbReference type="SUPFAM" id="SSF69125">
    <property type="entry name" value="Nuclear receptor coactivator interlocking domain"/>
    <property type="match status" value="1"/>
</dbReference>
<keyword evidence="13" id="KW-0805">Transcription regulation</keyword>
<evidence type="ECO:0000256" key="21">
    <source>
        <dbReference type="PROSITE-ProRule" id="PRU00203"/>
    </source>
</evidence>
<dbReference type="GO" id="GO:0002039">
    <property type="term" value="F:p53 binding"/>
    <property type="evidence" value="ECO:0007669"/>
    <property type="project" value="Ensembl"/>
</dbReference>
<keyword evidence="18" id="KW-0012">Acyltransferase</keyword>
<dbReference type="GO" id="GO:0071233">
    <property type="term" value="P:cellular response to L-leucine"/>
    <property type="evidence" value="ECO:0007669"/>
    <property type="project" value="Ensembl"/>
</dbReference>
<dbReference type="GO" id="GO:0007249">
    <property type="term" value="P:canonical NF-kappaB signal transduction"/>
    <property type="evidence" value="ECO:0007669"/>
    <property type="project" value="Ensembl"/>
</dbReference>
<dbReference type="GO" id="GO:0010821">
    <property type="term" value="P:regulation of mitochondrion organization"/>
    <property type="evidence" value="ECO:0007669"/>
    <property type="project" value="Ensembl"/>
</dbReference>
<dbReference type="SUPFAM" id="SSF47370">
    <property type="entry name" value="Bromodomain"/>
    <property type="match status" value="1"/>
</dbReference>
<dbReference type="GO" id="GO:0008270">
    <property type="term" value="F:zinc ion binding"/>
    <property type="evidence" value="ECO:0007669"/>
    <property type="project" value="UniProtKB-KW"/>
</dbReference>
<feature type="compositionally biased region" description="Polar residues" evidence="23">
    <location>
        <begin position="117"/>
        <end position="135"/>
    </location>
</feature>
<comment type="catalytic activity">
    <reaction evidence="19">
        <text>(S)-lactoyl-CoA + L-lysyl-[protein] = N(6)-[(S)-lactoyl]-L-lysyl-[protein] + CoA + H(+)</text>
        <dbReference type="Rhea" id="RHEA:61996"/>
        <dbReference type="Rhea" id="RHEA-COMP:9752"/>
        <dbReference type="Rhea" id="RHEA-COMP:19466"/>
        <dbReference type="ChEBI" id="CHEBI:15378"/>
        <dbReference type="ChEBI" id="CHEBI:29969"/>
        <dbReference type="ChEBI" id="CHEBI:57287"/>
        <dbReference type="ChEBI" id="CHEBI:231527"/>
        <dbReference type="ChEBI" id="CHEBI:231528"/>
    </reaction>
    <physiologicalReaction direction="left-to-right" evidence="19">
        <dbReference type="Rhea" id="RHEA:61997"/>
    </physiologicalReaction>
</comment>
<dbReference type="GO" id="GO:0140033">
    <property type="term" value="F:acetylation-dependent protein binding"/>
    <property type="evidence" value="ECO:0007669"/>
    <property type="project" value="Ensembl"/>
</dbReference>
<dbReference type="Ensembl" id="ENSCJAT00000085966.3">
    <property type="protein sequence ID" value="ENSCJAP00000057290.2"/>
    <property type="gene ID" value="ENSCJAG00000004770.5"/>
</dbReference>
<comment type="subcellular location">
    <subcellularLocation>
        <location evidence="1">Nucleus</location>
    </subcellularLocation>
</comment>
<feature type="compositionally biased region" description="Low complexity" evidence="23">
    <location>
        <begin position="634"/>
        <end position="648"/>
    </location>
</feature>
<feature type="compositionally biased region" description="Low complexity" evidence="23">
    <location>
        <begin position="1973"/>
        <end position="1982"/>
    </location>
</feature>
<feature type="compositionally biased region" description="Pro residues" evidence="23">
    <location>
        <begin position="667"/>
        <end position="679"/>
    </location>
</feature>
<dbReference type="Gene3D" id="2.10.110.40">
    <property type="match status" value="1"/>
</dbReference>
<dbReference type="InterPro" id="IPR035898">
    <property type="entry name" value="TAZ_dom_sf"/>
</dbReference>
<dbReference type="GO" id="GO:0050681">
    <property type="term" value="F:nuclear androgen receptor binding"/>
    <property type="evidence" value="ECO:0007669"/>
    <property type="project" value="Ensembl"/>
</dbReference>
<dbReference type="InterPro" id="IPR031162">
    <property type="entry name" value="CBP_P300_HAT"/>
</dbReference>
<feature type="compositionally biased region" description="Polar residues" evidence="23">
    <location>
        <begin position="2069"/>
        <end position="2095"/>
    </location>
</feature>
<keyword evidence="12" id="KW-0007">Acetylation</keyword>
<evidence type="ECO:0000256" key="8">
    <source>
        <dbReference type="ARBA" id="ARBA00022737"/>
    </source>
</evidence>
<feature type="region of interest" description="Disordered" evidence="23">
    <location>
        <begin position="1880"/>
        <end position="1950"/>
    </location>
</feature>
<dbReference type="GO" id="GO:0060325">
    <property type="term" value="P:face morphogenesis"/>
    <property type="evidence" value="ECO:0007669"/>
    <property type="project" value="Ensembl"/>
</dbReference>
<proteinExistence type="predicted"/>
<feature type="compositionally biased region" description="Low complexity" evidence="23">
    <location>
        <begin position="680"/>
        <end position="713"/>
    </location>
</feature>
<dbReference type="GO" id="GO:0097157">
    <property type="term" value="F:pre-mRNA intronic binding"/>
    <property type="evidence" value="ECO:0007669"/>
    <property type="project" value="Ensembl"/>
</dbReference>
<dbReference type="Pfam" id="PF08214">
    <property type="entry name" value="HAT_KAT11"/>
    <property type="match status" value="1"/>
</dbReference>
<accession>A0A2R8MCD9</accession>
<dbReference type="GO" id="GO:0160263">
    <property type="term" value="F:histone H1K75 acetyltransferase activity"/>
    <property type="evidence" value="ECO:0007669"/>
    <property type="project" value="Ensembl"/>
</dbReference>
<dbReference type="GO" id="GO:0007507">
    <property type="term" value="P:heart development"/>
    <property type="evidence" value="ECO:0007669"/>
    <property type="project" value="Ensembl"/>
</dbReference>
<dbReference type="FunFam" id="3.30.40.10:FF:000034">
    <property type="entry name" value="Histone acetyltransferase p300"/>
    <property type="match status" value="1"/>
</dbReference>
<dbReference type="GO" id="GO:0044017">
    <property type="term" value="F:histone H3K27 acetyltransferase activity"/>
    <property type="evidence" value="ECO:0007669"/>
    <property type="project" value="Ensembl"/>
</dbReference>
<reference evidence="28" key="3">
    <citation type="submission" date="2025-09" db="UniProtKB">
        <authorList>
            <consortium name="Ensembl"/>
        </authorList>
    </citation>
    <scope>IDENTIFICATION</scope>
</reference>
<dbReference type="CDD" id="cd20910">
    <property type="entry name" value="NCBD_CREBBP-p300_like"/>
    <property type="match status" value="1"/>
</dbReference>
<keyword evidence="11" id="KW-0832">Ubl conjugation</keyword>
<dbReference type="InterPro" id="IPR013083">
    <property type="entry name" value="Znf_RING/FYVE/PHD"/>
</dbReference>
<dbReference type="InterPro" id="IPR038547">
    <property type="entry name" value="RING_CBP-p300_sf"/>
</dbReference>
<dbReference type="Pfam" id="PF00569">
    <property type="entry name" value="ZZ"/>
    <property type="match status" value="1"/>
</dbReference>
<evidence type="ECO:0000256" key="22">
    <source>
        <dbReference type="PROSITE-ProRule" id="PRU00228"/>
    </source>
</evidence>
<feature type="region of interest" description="Disordered" evidence="23">
    <location>
        <begin position="1620"/>
        <end position="1711"/>
    </location>
</feature>
<dbReference type="GO" id="GO:0140069">
    <property type="term" value="F:histone butyryltransferase activity"/>
    <property type="evidence" value="ECO:0007669"/>
    <property type="project" value="Ensembl"/>
</dbReference>
<dbReference type="GO" id="GO:0001966">
    <property type="term" value="P:thigmotaxis"/>
    <property type="evidence" value="ECO:0007669"/>
    <property type="project" value="Ensembl"/>
</dbReference>
<dbReference type="Gene3D" id="1.10.1630.10">
    <property type="entry name" value="Nuclear receptor coactivator, CREB-bp-like, interlocking domain"/>
    <property type="match status" value="1"/>
</dbReference>
<dbReference type="PANTHER" id="PTHR13808">
    <property type="entry name" value="CBP/P300-RELATED"/>
    <property type="match status" value="1"/>
</dbReference>
<dbReference type="InterPro" id="IPR013178">
    <property type="entry name" value="Histone_AcTrfase_Rtt109/CBP"/>
</dbReference>
<dbReference type="SUPFAM" id="SSF57850">
    <property type="entry name" value="RING/U-box"/>
    <property type="match status" value="1"/>
</dbReference>
<dbReference type="GeneTree" id="ENSGT00940000155497"/>
<feature type="region of interest" description="Disordered" evidence="23">
    <location>
        <begin position="1774"/>
        <end position="1797"/>
    </location>
</feature>
<dbReference type="GO" id="GO:0043923">
    <property type="term" value="P:host-mediated activation of viral transcription"/>
    <property type="evidence" value="ECO:0007669"/>
    <property type="project" value="Ensembl"/>
</dbReference>
<keyword evidence="6" id="KW-0808">Transferase</keyword>
<evidence type="ECO:0000256" key="18">
    <source>
        <dbReference type="ARBA" id="ARBA00023315"/>
    </source>
</evidence>
<dbReference type="GO" id="GO:0009887">
    <property type="term" value="P:animal organ morphogenesis"/>
    <property type="evidence" value="ECO:0007669"/>
    <property type="project" value="Ensembl"/>
</dbReference>
<dbReference type="GO" id="GO:0046427">
    <property type="term" value="P:positive regulation of receptor signaling pathway via JAK-STAT"/>
    <property type="evidence" value="ECO:0007669"/>
    <property type="project" value="Ensembl"/>
</dbReference>
<dbReference type="GO" id="GO:0045944">
    <property type="term" value="P:positive regulation of transcription by RNA polymerase II"/>
    <property type="evidence" value="ECO:0007669"/>
    <property type="project" value="Ensembl"/>
</dbReference>
<feature type="zinc finger region" description="TAZ-type" evidence="21">
    <location>
        <begin position="307"/>
        <end position="393"/>
    </location>
</feature>
<feature type="compositionally biased region" description="Low complexity" evidence="23">
    <location>
        <begin position="1997"/>
        <end position="2027"/>
    </location>
</feature>
<feature type="compositionally biased region" description="Polar residues" evidence="23">
    <location>
        <begin position="2157"/>
        <end position="2171"/>
    </location>
</feature>
<dbReference type="EC" id="2.3.1.48" evidence="2"/>
<dbReference type="GO" id="GO:0010976">
    <property type="term" value="P:positive regulation of neuron projection development"/>
    <property type="evidence" value="ECO:0007669"/>
    <property type="project" value="Ensembl"/>
</dbReference>
<dbReference type="GO" id="GO:0007611">
    <property type="term" value="P:learning or memory"/>
    <property type="evidence" value="ECO:0007669"/>
    <property type="project" value="Ensembl"/>
</dbReference>
<dbReference type="GO" id="GO:0004468">
    <property type="term" value="F:L-lysine N-acetyltransferase activity, acting on acetyl phosphate as donor"/>
    <property type="evidence" value="ECO:0007669"/>
    <property type="project" value="Ensembl"/>
</dbReference>
<dbReference type="GO" id="GO:0010485">
    <property type="term" value="F:histone H4 acetyltransferase activity"/>
    <property type="evidence" value="ECO:0007669"/>
    <property type="project" value="Ensembl"/>
</dbReference>
<dbReference type="GO" id="GO:0045721">
    <property type="term" value="P:negative regulation of gluconeogenesis"/>
    <property type="evidence" value="ECO:0007669"/>
    <property type="project" value="Ensembl"/>
</dbReference>
<evidence type="ECO:0000256" key="9">
    <source>
        <dbReference type="ARBA" id="ARBA00022771"/>
    </source>
</evidence>
<feature type="compositionally biased region" description="Pro residues" evidence="23">
    <location>
        <begin position="621"/>
        <end position="633"/>
    </location>
</feature>
<evidence type="ECO:0000256" key="4">
    <source>
        <dbReference type="ARBA" id="ARBA00022499"/>
    </source>
</evidence>
<dbReference type="GO" id="GO:0072350">
    <property type="term" value="P:tricarboxylic acid metabolic process"/>
    <property type="evidence" value="ECO:0007669"/>
    <property type="project" value="Ensembl"/>
</dbReference>
<evidence type="ECO:0000256" key="7">
    <source>
        <dbReference type="ARBA" id="ARBA00022723"/>
    </source>
</evidence>
<dbReference type="GO" id="GO:0001223">
    <property type="term" value="F:transcription coactivator binding"/>
    <property type="evidence" value="ECO:0007669"/>
    <property type="project" value="Ensembl"/>
</dbReference>
<feature type="zinc finger region" description="TAZ-type" evidence="21">
    <location>
        <begin position="1515"/>
        <end position="1596"/>
    </location>
</feature>
<dbReference type="Gene3D" id="1.20.1020.10">
    <property type="entry name" value="TAZ domain"/>
    <property type="match status" value="2"/>
</dbReference>
<dbReference type="GO" id="GO:0038202">
    <property type="term" value="P:TORC1 signaling"/>
    <property type="evidence" value="ECO:0007669"/>
    <property type="project" value="Ensembl"/>
</dbReference>
<dbReference type="GO" id="GO:0045444">
    <property type="term" value="P:fat cell differentiation"/>
    <property type="evidence" value="ECO:0007669"/>
    <property type="project" value="Ensembl"/>
</dbReference>
<dbReference type="SMART" id="SM00297">
    <property type="entry name" value="BROMO"/>
    <property type="match status" value="1"/>
</dbReference>
<dbReference type="PROSITE" id="PS50134">
    <property type="entry name" value="ZF_TAZ"/>
    <property type="match status" value="2"/>
</dbReference>
<dbReference type="PROSITE" id="PS50014">
    <property type="entry name" value="BROMODOMAIN_2"/>
    <property type="match status" value="1"/>
</dbReference>
<feature type="compositionally biased region" description="Low complexity" evidence="23">
    <location>
        <begin position="1932"/>
        <end position="1944"/>
    </location>
</feature>
<feature type="compositionally biased region" description="Polar residues" evidence="23">
    <location>
        <begin position="179"/>
        <end position="190"/>
    </location>
</feature>
<evidence type="ECO:0000259" key="26">
    <source>
        <dbReference type="PROSITE" id="PS50135"/>
    </source>
</evidence>
<feature type="compositionally biased region" description="Basic residues" evidence="23">
    <location>
        <begin position="1335"/>
        <end position="1345"/>
    </location>
</feature>
<dbReference type="GO" id="GO:0032460">
    <property type="term" value="P:negative regulation of protein oligomerization"/>
    <property type="evidence" value="ECO:0007669"/>
    <property type="project" value="Ensembl"/>
</dbReference>
<dbReference type="GO" id="GO:0038203">
    <property type="term" value="P:TORC2 signaling"/>
    <property type="evidence" value="ECO:0007669"/>
    <property type="project" value="Ensembl"/>
</dbReference>
<dbReference type="GO" id="GO:0035264">
    <property type="term" value="P:multicellular organism growth"/>
    <property type="evidence" value="ECO:0007669"/>
    <property type="project" value="Ensembl"/>
</dbReference>
<dbReference type="GO" id="GO:0140068">
    <property type="term" value="F:histone crotonyltransferase activity"/>
    <property type="evidence" value="ECO:0007669"/>
    <property type="project" value="Ensembl"/>
</dbReference>
<dbReference type="GO" id="GO:0008013">
    <property type="term" value="F:beta-catenin binding"/>
    <property type="evidence" value="ECO:0007669"/>
    <property type="project" value="Ensembl"/>
</dbReference>
<feature type="domain" description="CBP/p300-type HAT" evidence="27">
    <location>
        <begin position="1074"/>
        <end position="1450"/>
    </location>
</feature>
<dbReference type="PROSITE" id="PS51727">
    <property type="entry name" value="CBP_P300_HAT"/>
    <property type="match status" value="1"/>
</dbReference>
<keyword evidence="29" id="KW-1185">Reference proteome</keyword>
<dbReference type="GO" id="GO:0043491">
    <property type="term" value="P:phosphatidylinositol 3-kinase/protein kinase B signal transduction"/>
    <property type="evidence" value="ECO:0007669"/>
    <property type="project" value="Ensembl"/>
</dbReference>
<dbReference type="GO" id="GO:0071168">
    <property type="term" value="P:protein localization to chromatin"/>
    <property type="evidence" value="ECO:0007669"/>
    <property type="project" value="Ensembl"/>
</dbReference>
<feature type="domain" description="Bromo" evidence="24">
    <location>
        <begin position="854"/>
        <end position="926"/>
    </location>
</feature>
<feature type="domain" description="ZZ-type" evidence="26">
    <location>
        <begin position="1452"/>
        <end position="1500"/>
    </location>
</feature>
<dbReference type="GO" id="GO:0000123">
    <property type="term" value="C:histone acetyltransferase complex"/>
    <property type="evidence" value="ECO:0007669"/>
    <property type="project" value="Ensembl"/>
</dbReference>
<dbReference type="Pfam" id="PF06001">
    <property type="entry name" value="RING_CBP-p300"/>
    <property type="match status" value="1"/>
</dbReference>
<dbReference type="GO" id="GO:0005667">
    <property type="term" value="C:transcription regulator complex"/>
    <property type="evidence" value="ECO:0007669"/>
    <property type="project" value="Ensembl"/>
</dbReference>
<feature type="region of interest" description="Disordered" evidence="23">
    <location>
        <begin position="2056"/>
        <end position="2180"/>
    </location>
</feature>
<dbReference type="GO" id="GO:0031669">
    <property type="term" value="P:cellular response to nutrient levels"/>
    <property type="evidence" value="ECO:0007669"/>
    <property type="project" value="Ensembl"/>
</dbReference>
<dbReference type="Pfam" id="PF23570">
    <property type="entry name" value="PHD_P300"/>
    <property type="match status" value="1"/>
</dbReference>
<evidence type="ECO:0000256" key="5">
    <source>
        <dbReference type="ARBA" id="ARBA00022553"/>
    </source>
</evidence>
<evidence type="ECO:0000313" key="28">
    <source>
        <dbReference type="Ensembl" id="ENSCJAP00000057290.2"/>
    </source>
</evidence>
<dbReference type="CDD" id="cd05495">
    <property type="entry name" value="Bromo_cbp_like"/>
    <property type="match status" value="1"/>
</dbReference>
<evidence type="ECO:0000256" key="15">
    <source>
        <dbReference type="ARBA" id="ARBA00023117"/>
    </source>
</evidence>
<dbReference type="InterPro" id="IPR056484">
    <property type="entry name" value="PHD_P300"/>
</dbReference>
<dbReference type="GO" id="GO:0140908">
    <property type="term" value="F:histone H3K122 acetyltransferase activity"/>
    <property type="evidence" value="ECO:0007669"/>
    <property type="project" value="Ensembl"/>
</dbReference>
<organism evidence="28 29">
    <name type="scientific">Callithrix jacchus</name>
    <name type="common">White-tufted-ear marmoset</name>
    <name type="synonym">Simia Jacchus</name>
    <dbReference type="NCBI Taxonomy" id="9483"/>
    <lineage>
        <taxon>Eukaryota</taxon>
        <taxon>Metazoa</taxon>
        <taxon>Chordata</taxon>
        <taxon>Craniata</taxon>
        <taxon>Vertebrata</taxon>
        <taxon>Euteleostomi</taxon>
        <taxon>Mammalia</taxon>
        <taxon>Eutheria</taxon>
        <taxon>Euarchontoglires</taxon>
        <taxon>Primates</taxon>
        <taxon>Haplorrhini</taxon>
        <taxon>Platyrrhini</taxon>
        <taxon>Cebidae</taxon>
        <taxon>Callitrichinae</taxon>
        <taxon>Callithrix</taxon>
        <taxon>Callithrix</taxon>
    </lineage>
</organism>
<evidence type="ECO:0000256" key="12">
    <source>
        <dbReference type="ARBA" id="ARBA00022990"/>
    </source>
</evidence>
<dbReference type="GO" id="GO:0000045">
    <property type="term" value="P:autophagosome assembly"/>
    <property type="evidence" value="ECO:0007669"/>
    <property type="project" value="Ensembl"/>
</dbReference>
<dbReference type="GO" id="GO:0007623">
    <property type="term" value="P:circadian rhythm"/>
    <property type="evidence" value="ECO:0007669"/>
    <property type="project" value="Ensembl"/>
</dbReference>
<dbReference type="CDD" id="cd02337">
    <property type="entry name" value="ZZ_CBP"/>
    <property type="match status" value="1"/>
</dbReference>
<keyword evidence="9 22" id="KW-0863">Zinc-finger</keyword>
<keyword evidence="5" id="KW-0597">Phosphoprotein</keyword>
<feature type="compositionally biased region" description="Polar residues" evidence="23">
    <location>
        <begin position="562"/>
        <end position="591"/>
    </location>
</feature>
<dbReference type="Gene3D" id="1.20.920.10">
    <property type="entry name" value="Bromodomain-like"/>
    <property type="match status" value="1"/>
</dbReference>
<dbReference type="Pfam" id="PF00439">
    <property type="entry name" value="Bromodomain"/>
    <property type="match status" value="1"/>
</dbReference>
<dbReference type="PROSITE" id="PS01357">
    <property type="entry name" value="ZF_ZZ_1"/>
    <property type="match status" value="1"/>
</dbReference>
<evidence type="ECO:0000256" key="10">
    <source>
        <dbReference type="ARBA" id="ARBA00022833"/>
    </source>
</evidence>
<dbReference type="GO" id="GO:0043993">
    <property type="term" value="F:histone H3K18 acetyltransferase activity"/>
    <property type="evidence" value="ECO:0007669"/>
    <property type="project" value="Ensembl"/>
</dbReference>
<dbReference type="InterPro" id="IPR010303">
    <property type="entry name" value="RING_CBP-p300"/>
</dbReference>
<keyword evidence="15 20" id="KW-0103">Bromodomain</keyword>
<dbReference type="PROSITE" id="PS00633">
    <property type="entry name" value="BROMODOMAIN_1"/>
    <property type="match status" value="1"/>
</dbReference>
<evidence type="ECO:0000256" key="14">
    <source>
        <dbReference type="ARBA" id="ARBA00023108"/>
    </source>
</evidence>
<dbReference type="GO" id="GO:0034644">
    <property type="term" value="P:cellular response to UV"/>
    <property type="evidence" value="ECO:0007669"/>
    <property type="project" value="Ensembl"/>
</dbReference>
<evidence type="ECO:0000256" key="23">
    <source>
        <dbReference type="SAM" id="MobiDB-lite"/>
    </source>
</evidence>
<evidence type="ECO:0000256" key="17">
    <source>
        <dbReference type="ARBA" id="ARBA00023242"/>
    </source>
</evidence>
<dbReference type="GO" id="GO:0140861">
    <property type="term" value="P:DNA repair-dependent chromatin remodeling"/>
    <property type="evidence" value="ECO:0007669"/>
    <property type="project" value="Ensembl"/>
</dbReference>
<feature type="compositionally biased region" description="Basic and acidic residues" evidence="23">
    <location>
        <begin position="1307"/>
        <end position="1319"/>
    </location>
</feature>
<dbReference type="GO" id="GO:0000122">
    <property type="term" value="P:negative regulation of transcription by RNA polymerase II"/>
    <property type="evidence" value="ECO:0007669"/>
    <property type="project" value="Ensembl"/>
</dbReference>
<dbReference type="Proteomes" id="UP000008225">
    <property type="component" value="Chromosome 1"/>
</dbReference>
<dbReference type="GO" id="GO:0042771">
    <property type="term" value="P:intrinsic apoptotic signaling pathway in response to DNA damage by p53 class mediator"/>
    <property type="evidence" value="ECO:0007669"/>
    <property type="project" value="Ensembl"/>
</dbReference>
<dbReference type="GO" id="GO:0051897">
    <property type="term" value="P:positive regulation of phosphatidylinositol 3-kinase/protein kinase B signal transduction"/>
    <property type="evidence" value="ECO:0007669"/>
    <property type="project" value="Ensembl"/>
</dbReference>
<keyword evidence="7 21" id="KW-0479">Metal-binding</keyword>
<dbReference type="GO" id="GO:0005829">
    <property type="term" value="C:cytosol"/>
    <property type="evidence" value="ECO:0007669"/>
    <property type="project" value="Ensembl"/>
</dbReference>
<dbReference type="GO" id="GO:0042307">
    <property type="term" value="P:positive regulation of protein import into nucleus"/>
    <property type="evidence" value="ECO:0007669"/>
    <property type="project" value="Ensembl"/>
</dbReference>
<dbReference type="GO" id="GO:0044013">
    <property type="term" value="F:histone H2B acetyltransferase activity"/>
    <property type="evidence" value="ECO:0007669"/>
    <property type="project" value="Ensembl"/>
</dbReference>
<dbReference type="GO" id="GO:1902340">
    <property type="term" value="P:negative regulation of chromosome condensation"/>
    <property type="evidence" value="ECO:0007669"/>
    <property type="project" value="Ensembl"/>
</dbReference>
<dbReference type="InterPro" id="IPR018359">
    <property type="entry name" value="Bromodomain_CS"/>
</dbReference>
<dbReference type="Gene3D" id="3.30.40.10">
    <property type="entry name" value="Zinc/RING finger domain, C3HC4 (zinc finger)"/>
    <property type="match status" value="1"/>
</dbReference>
<dbReference type="GO" id="GO:0003713">
    <property type="term" value="F:transcription coactivator activity"/>
    <property type="evidence" value="ECO:0007669"/>
    <property type="project" value="Ensembl"/>
</dbReference>
<sequence length="2204" mass="240847">MSPNALVYFGSLFDLEHDLPDELINSTELGLTNGGDINQLQTSLGIVQDAASKHKQLSELLRSGSSPNLNMGVGGPGQVMASQAQQNSPGLGLINSMVKSPMTQAGLTSPNMGMGTSGPNQGPTQSTGMMNSPVNQPAMGMNTGMNAGMNPGMLAAGNGQGIMPNQVMNGSIGAGRGRQSMQYPNPSMGSAGNLLTEPLQQGSPQMGGQTGLRGPQPLKVGMMNNPNPYGSPYTQNPGQQIGASGLGLQIQTKTVLSNNLPPFAMDKKTVPGGGMSSMGQQPASQVQQPGLVTPVAQGMGSGAHTADPEKRKLIQQQLVLLLHAHKCQRREQANGEVRQCNLPHCRTMKNVLNHMTHCQSGKSCQVAHCASSRQIISHWKNCTRHDCPVCLPLKNAGDKRNQQPILTGAPVGLGNPSSLGVGQQSTPNLSTVSQIDPSSIERAYAALGLPYQVNQMPTQPQVQAKNQQNQQSGQSPQGMRPMSNMSASPMGVNGGVGVQTPSLLSDSMLHSAINSQNPMMSENASVASLGPMPTAPMGYGPRMQQPSSQSQFLPQTQFPSQGMNVTNMSLAPSSGQAPVSQAQMSSSSCPVNSPIMPPGSQGSHIHCPQLPQPALHQNSPSPVPSRTPTPHHTPPSIGAQQPPATAIPAPVPTPPAIPSGPQSQALHPPPRQTPTPPTQLTPQVQSSLPAAPSADQSQQQPRSQQSTAASVPTPTAPLLPPQPATPLSQLAVNTEGQVSNPPSTSSTEVNSQAIPEKQPSQEVKMEAKMEVDQPEPADTQPEDITESKVDDCKVEPTETEERGTDSKTEIKEEEDQPSTSATQSSPAPGQSKKKIFKPEELRQALMPTLEALYRQDPESLPFRQPVDPQLLGIPDYFDIVKSPMDLSTIKRKLDTGQYQEPWQYVDDIWLMFNNAWLYNRKTSRVYKYCSKLSEVFEQEIDPVMQSLGYCCGRKLEFSPQTLCCYGKQLCTIPRDATYYSYQNRYHFCEKCFNEIQGESVSLGDDPSQPQTTINKEQFSKRKNDTLDPELFVECTECGRKMHQICVLHHEIIWPAGFVCDGCLKKSARTRKENKFSAKRLPSTRLGTFLENRVNDFLRRQNHPESGEVTVRVVHASDKTVEVKPGMKARFVDSGEMAESFPYRTKALFAFEEIDGVDLCFFGMHVQEYGSDCPPPNQRRVYISYLDSVHFFRPKCLRTAVYHEILIGYLEYVKKLGYTTGHIWACPPSEGDDYIFHCHPPDQKIPKPKRLQEWYKKMLDKAVSERIVHDYKDIFKQATEDRLTSAKELPYFEGDFWPNVLEESIKELEQEEEERKREENTSNESTDVTKGDSKNAKKKNNKKTSKNKSSLSRGNKKKPGMPNVSNDLSQKLYATMEKHKEVFFVIRLIAGPAANSLPPIVDPDPLIPCDLMDGRDAFLTLARDKHLEFSSLRRAQWSTMCMLVELHTQSQDRFVYTCNECKHHVETRWHCTVCEDYDLCITCYNTKNHDHKMEKLGLGLDDESNNQQAAATQSPGDSRRLSIQRCIQSLVHACQCRNANCSLPSCQKMKRVVQHTKGCKRKTNGGCPICKQLIALCCYHAKHCQENKCPVPFCLNIKQKLRQQQLQHRLQQAQMLRRRMASMQRTGVVGQQQGLPSPTPATPTTPTGQQPTTPQTPQPTSQPQPTPPSSMPPYLPRTQAAGPVSQGKAAGQVTPPTPPQTAQPPLPGPPPAAVEMAMQIQRAAETQRQMAHVQIFQRPIQHQMPPMAPMAPMGMNPPPMTRGPSGHLEPGMGPTGMQQQPPWAQGGLPQPQQLQSGMPRPAMMSVAQHGQPLNMAPQPGLGQVGVSPLKPGTVSQQALQNLLRTLRSPSSPLQQQQVLSILHANPQLLAAFIKQRAAKYANSNPQSLPGQPGMPQGQPGLQPPTMPGQQAVHSNPAMQNMNPMQAGVQRAGLPQQQPQQQLQPPMGGMSPQAQQMNMNHNAMPSQFRDILRRQQMMQQQQQQGAGPGIGPGMANHNQFQQPQGVGYPPQQQQQQQRMQHHMQQMQQGNIGQMGQLPQALGAEAGASLQAYQQRLLQQQMGSPAQPNPMSPQQHMLPNQAQSPHLQGQQIPNSLSNQVRSPQPVPSPRPQSQPPHSSPSPRMQPQPSPHHVSPQTSSPHPGLVAAQANPMEQGHFASPEQNSMLSQLTSNPGMANLHGASATDLGLSTDNSDLNSNLSQSTLDIH</sequence>
<evidence type="ECO:0000313" key="29">
    <source>
        <dbReference type="Proteomes" id="UP000008225"/>
    </source>
</evidence>
<dbReference type="Pfam" id="PF09030">
    <property type="entry name" value="Creb_binding"/>
    <property type="match status" value="1"/>
</dbReference>
<feature type="compositionally biased region" description="Basic and acidic residues" evidence="23">
    <location>
        <begin position="785"/>
        <end position="810"/>
    </location>
</feature>
<evidence type="ECO:0000259" key="27">
    <source>
        <dbReference type="PROSITE" id="PS51727"/>
    </source>
</evidence>
<dbReference type="FunFam" id="1.20.1020.10:FF:000001">
    <property type="entry name" value="E1A binding protein p300"/>
    <property type="match status" value="1"/>
</dbReference>
<dbReference type="GO" id="GO:1904263">
    <property type="term" value="P:positive regulation of TORC1 signaling"/>
    <property type="evidence" value="ECO:0007669"/>
    <property type="project" value="Ensembl"/>
</dbReference>
<dbReference type="GO" id="GO:0031490">
    <property type="term" value="F:chromatin DNA binding"/>
    <property type="evidence" value="ECO:0007669"/>
    <property type="project" value="Ensembl"/>
</dbReference>
<dbReference type="InterPro" id="IPR001487">
    <property type="entry name" value="Bromodomain"/>
</dbReference>
<feature type="region of interest" description="Disordered" evidence="23">
    <location>
        <begin position="167"/>
        <end position="232"/>
    </location>
</feature>
<protein>
    <recommendedName>
        <fullName evidence="2">histone acetyltransferase</fullName>
        <ecNumber evidence="2">2.3.1.48</ecNumber>
    </recommendedName>
</protein>
<dbReference type="GO" id="GO:0002209">
    <property type="term" value="P:behavioral defense response"/>
    <property type="evidence" value="ECO:0007669"/>
    <property type="project" value="Ensembl"/>
</dbReference>
<dbReference type="GO" id="GO:0006096">
    <property type="term" value="P:glycolytic process"/>
    <property type="evidence" value="ECO:0007669"/>
    <property type="project" value="Ensembl"/>
</dbReference>
<dbReference type="InterPro" id="IPR036427">
    <property type="entry name" value="Bromodomain-like_sf"/>
</dbReference>
<dbReference type="GO" id="GO:0031648">
    <property type="term" value="P:protein destabilization"/>
    <property type="evidence" value="ECO:0007669"/>
    <property type="project" value="Ensembl"/>
</dbReference>
<dbReference type="GO" id="GO:0001756">
    <property type="term" value="P:somitogenesis"/>
    <property type="evidence" value="ECO:0007669"/>
    <property type="project" value="Ensembl"/>
</dbReference>
<dbReference type="GO" id="GO:0050821">
    <property type="term" value="P:protein stabilization"/>
    <property type="evidence" value="ECO:0007669"/>
    <property type="project" value="Ensembl"/>
</dbReference>
<dbReference type="InterPro" id="IPR043145">
    <property type="entry name" value="Znf_ZZ_sf"/>
</dbReference>
<dbReference type="GO" id="GO:0007519">
    <property type="term" value="P:skeletal muscle tissue development"/>
    <property type="evidence" value="ECO:0007669"/>
    <property type="project" value="Ensembl"/>
</dbReference>
<feature type="region of interest" description="Disordered" evidence="23">
    <location>
        <begin position="1307"/>
        <end position="1365"/>
    </location>
</feature>
<feature type="compositionally biased region" description="Low complexity" evidence="23">
    <location>
        <begin position="817"/>
        <end position="828"/>
    </location>
</feature>
<dbReference type="GO" id="GO:2000330">
    <property type="term" value="P:positive regulation of T-helper 17 cell lineage commitment"/>
    <property type="evidence" value="ECO:0007669"/>
    <property type="project" value="Ensembl"/>
</dbReference>
<dbReference type="InterPro" id="IPR000197">
    <property type="entry name" value="Znf_TAZ"/>
</dbReference>
<feature type="domain" description="TAZ-type" evidence="25">
    <location>
        <begin position="307"/>
        <end position="393"/>
    </location>
</feature>
<name>A0A2R8MCD9_CALJA</name>
<dbReference type="GO" id="GO:0061920">
    <property type="term" value="F:protein propionyltransferase activity"/>
    <property type="evidence" value="ECO:0007669"/>
    <property type="project" value="Ensembl"/>
</dbReference>
<feature type="compositionally biased region" description="Low complexity" evidence="23">
    <location>
        <begin position="459"/>
        <end position="478"/>
    </location>
</feature>
<dbReference type="GO" id="GO:0030183">
    <property type="term" value="P:B cell differentiation"/>
    <property type="evidence" value="ECO:0007669"/>
    <property type="project" value="Ensembl"/>
</dbReference>
<dbReference type="InterPro" id="IPR000433">
    <property type="entry name" value="Znf_ZZ"/>
</dbReference>
<dbReference type="PRINTS" id="PR00503">
    <property type="entry name" value="BROMODOMAIN"/>
</dbReference>
<dbReference type="GO" id="GO:0097677">
    <property type="term" value="F:STAT family protein binding"/>
    <property type="evidence" value="ECO:0007669"/>
    <property type="project" value="Ensembl"/>
</dbReference>
<dbReference type="GO" id="GO:0030324">
    <property type="term" value="P:lung development"/>
    <property type="evidence" value="ECO:0007669"/>
    <property type="project" value="Ensembl"/>
</dbReference>
<dbReference type="CDD" id="cd15802">
    <property type="entry name" value="RING_CBP-p300"/>
    <property type="match status" value="1"/>
</dbReference>
<keyword evidence="4" id="KW-1017">Isopeptide bond</keyword>
<feature type="region of interest" description="Disordered" evidence="23">
    <location>
        <begin position="1973"/>
        <end position="2027"/>
    </location>
</feature>
<dbReference type="GO" id="GO:0006110">
    <property type="term" value="P:regulation of glycolytic process"/>
    <property type="evidence" value="ECO:0007669"/>
    <property type="project" value="Ensembl"/>
</dbReference>
<dbReference type="FunFam" id="2.10.110.40:FF:000001">
    <property type="entry name" value="E1A binding protein p300"/>
    <property type="match status" value="1"/>
</dbReference>
<dbReference type="GO" id="GO:0036268">
    <property type="term" value="P:swimming"/>
    <property type="evidence" value="ECO:0007669"/>
    <property type="project" value="Ensembl"/>
</dbReference>
<dbReference type="GO" id="GO:0001666">
    <property type="term" value="P:response to hypoxia"/>
    <property type="evidence" value="ECO:0007669"/>
    <property type="project" value="Ensembl"/>
</dbReference>
<dbReference type="GO" id="GO:0060070">
    <property type="term" value="P:canonical Wnt signaling pathway"/>
    <property type="evidence" value="ECO:0007669"/>
    <property type="project" value="Ensembl"/>
</dbReference>
<dbReference type="GO" id="GO:0043627">
    <property type="term" value="P:response to estrogen"/>
    <property type="evidence" value="ECO:0007669"/>
    <property type="project" value="Ensembl"/>
</dbReference>
<dbReference type="SMART" id="SM01250">
    <property type="entry name" value="KAT11"/>
    <property type="match status" value="1"/>
</dbReference>
<dbReference type="FunFam" id="1.20.920.10:FF:000001">
    <property type="entry name" value="Histone acetyltransferase p300"/>
    <property type="match status" value="1"/>
</dbReference>
<evidence type="ECO:0000256" key="19">
    <source>
        <dbReference type="ARBA" id="ARBA00047411"/>
    </source>
</evidence>
<feature type="compositionally biased region" description="Polar residues" evidence="23">
    <location>
        <begin position="732"/>
        <end position="761"/>
    </location>
</feature>
<evidence type="ECO:0000259" key="25">
    <source>
        <dbReference type="PROSITE" id="PS50134"/>
    </source>
</evidence>
<evidence type="ECO:0000256" key="13">
    <source>
        <dbReference type="ARBA" id="ARBA00023015"/>
    </source>
</evidence>
<dbReference type="OMA" id="LMMHHAY"/>
<dbReference type="Gene3D" id="3.30.60.90">
    <property type="match status" value="1"/>
</dbReference>
<keyword evidence="17" id="KW-0539">Nucleus</keyword>
<dbReference type="GO" id="GO:0035987">
    <property type="term" value="P:endodermal cell differentiation"/>
    <property type="evidence" value="ECO:0007669"/>
    <property type="project" value="Ensembl"/>
</dbReference>
<keyword evidence="8" id="KW-0677">Repeat</keyword>
<evidence type="ECO:0000259" key="24">
    <source>
        <dbReference type="PROSITE" id="PS50014"/>
    </source>
</evidence>
<feature type="compositionally biased region" description="Polar residues" evidence="23">
    <location>
        <begin position="1910"/>
        <end position="1922"/>
    </location>
</feature>
<evidence type="ECO:0000256" key="16">
    <source>
        <dbReference type="ARBA" id="ARBA00023163"/>
    </source>
</evidence>
<dbReference type="GO" id="GO:0045815">
    <property type="term" value="P:transcription initiation-coupled chromatin remodeling"/>
    <property type="evidence" value="ECO:0007669"/>
    <property type="project" value="Ensembl"/>
</dbReference>
<dbReference type="InterPro" id="IPR037073">
    <property type="entry name" value="Nuc_rcpt_coact_CREBbp_sf"/>
</dbReference>
<evidence type="ECO:0000256" key="2">
    <source>
        <dbReference type="ARBA" id="ARBA00013184"/>
    </source>
</evidence>
<reference evidence="28" key="1">
    <citation type="submission" date="2009-03" db="EMBL/GenBank/DDBJ databases">
        <authorList>
            <person name="Warren W."/>
            <person name="Ye L."/>
            <person name="Minx P."/>
            <person name="Worley K."/>
            <person name="Gibbs R."/>
            <person name="Wilson R.K."/>
        </authorList>
    </citation>
    <scope>NUCLEOTIDE SEQUENCE [LARGE SCALE GENOMIC DNA]</scope>
</reference>
<feature type="compositionally biased region" description="Polar residues" evidence="23">
    <location>
        <begin position="198"/>
        <end position="207"/>
    </location>
</feature>
<dbReference type="GO" id="GO:0035855">
    <property type="term" value="P:megakaryocyte development"/>
    <property type="evidence" value="ECO:0007669"/>
    <property type="project" value="Ensembl"/>
</dbReference>
<dbReference type="GO" id="GO:0030220">
    <property type="term" value="P:platelet formation"/>
    <property type="evidence" value="ECO:0007669"/>
    <property type="project" value="Ensembl"/>
</dbReference>
<evidence type="ECO:0000256" key="6">
    <source>
        <dbReference type="ARBA" id="ARBA00022679"/>
    </source>
</evidence>
<feature type="domain" description="TAZ-type" evidence="25">
    <location>
        <begin position="1515"/>
        <end position="1596"/>
    </location>
</feature>